<accession>A0ABV4UBS6</accession>
<feature type="non-terminal residue" evidence="1">
    <location>
        <position position="160"/>
    </location>
</feature>
<name>A0ABV4UBS6_9BACT</name>
<dbReference type="Proteomes" id="UP001575105">
    <property type="component" value="Unassembled WGS sequence"/>
</dbReference>
<sequence length="160" mass="17482">MSRTLLSISLTILLTCMIGCSASLGVERVRPAKVIGTLQRSALNSNQLSATSTHILTMNSLRPAATERNAARLRELAAETHDAELLLTLAEVSYLLGMRPDRPARFEHMAVAALASWTALFHDEATLSPYGPQWPLAMQLHNASLAELFHAADPLPRTQR</sequence>
<organism evidence="1 2">
    <name type="scientific">Natronomicrosphaera hydrolytica</name>
    <dbReference type="NCBI Taxonomy" id="3242702"/>
    <lineage>
        <taxon>Bacteria</taxon>
        <taxon>Pseudomonadati</taxon>
        <taxon>Planctomycetota</taxon>
        <taxon>Phycisphaerae</taxon>
        <taxon>Phycisphaerales</taxon>
        <taxon>Phycisphaeraceae</taxon>
        <taxon>Natronomicrosphaera</taxon>
    </lineage>
</organism>
<dbReference type="RefSeq" id="WP_425347397.1">
    <property type="nucleotide sequence ID" value="NZ_JBGUBD010000026.1"/>
</dbReference>
<evidence type="ECO:0000313" key="2">
    <source>
        <dbReference type="Proteomes" id="UP001575105"/>
    </source>
</evidence>
<protein>
    <submittedName>
        <fullName evidence="1">Uncharacterized protein</fullName>
    </submittedName>
</protein>
<dbReference type="EMBL" id="JBGUBD010000026">
    <property type="protein sequence ID" value="MFA9480477.1"/>
    <property type="molecule type" value="Genomic_DNA"/>
</dbReference>
<evidence type="ECO:0000313" key="1">
    <source>
        <dbReference type="EMBL" id="MFA9480477.1"/>
    </source>
</evidence>
<comment type="caution">
    <text evidence="1">The sequence shown here is derived from an EMBL/GenBank/DDBJ whole genome shotgun (WGS) entry which is preliminary data.</text>
</comment>
<reference evidence="1 2" key="1">
    <citation type="submission" date="2024-08" db="EMBL/GenBank/DDBJ databases">
        <title>Whole-genome sequencing of halo(alkali)philic microorganisms from hypersaline lakes.</title>
        <authorList>
            <person name="Sorokin D.Y."/>
            <person name="Merkel A.Y."/>
            <person name="Messina E."/>
            <person name="Yakimov M."/>
        </authorList>
    </citation>
    <scope>NUCLEOTIDE SEQUENCE [LARGE SCALE GENOMIC DNA]</scope>
    <source>
        <strain evidence="1 2">AB-hyl4</strain>
    </source>
</reference>
<gene>
    <name evidence="1" type="ORF">ACERK3_19595</name>
</gene>
<proteinExistence type="predicted"/>
<keyword evidence="2" id="KW-1185">Reference proteome</keyword>